<dbReference type="FunFam" id="1.10.10.10:FF:000001">
    <property type="entry name" value="LysR family transcriptional regulator"/>
    <property type="match status" value="1"/>
</dbReference>
<dbReference type="GO" id="GO:0003677">
    <property type="term" value="F:DNA binding"/>
    <property type="evidence" value="ECO:0007669"/>
    <property type="project" value="UniProtKB-KW"/>
</dbReference>
<accession>A0AA37IBA1</accession>
<dbReference type="InterPro" id="IPR005119">
    <property type="entry name" value="LysR_subst-bd"/>
</dbReference>
<dbReference type="CDD" id="cd08422">
    <property type="entry name" value="PBP2_CrgA_like"/>
    <property type="match status" value="1"/>
</dbReference>
<dbReference type="GO" id="GO:0003700">
    <property type="term" value="F:DNA-binding transcription factor activity"/>
    <property type="evidence" value="ECO:0007669"/>
    <property type="project" value="InterPro"/>
</dbReference>
<dbReference type="AlphaFoldDB" id="A0AA37IBA1"/>
<dbReference type="Pfam" id="PF00126">
    <property type="entry name" value="HTH_1"/>
    <property type="match status" value="1"/>
</dbReference>
<evidence type="ECO:0000256" key="2">
    <source>
        <dbReference type="ARBA" id="ARBA00023015"/>
    </source>
</evidence>
<dbReference type="InterPro" id="IPR000847">
    <property type="entry name" value="LysR_HTH_N"/>
</dbReference>
<keyword evidence="3" id="KW-0238">DNA-binding</keyword>
<comment type="similarity">
    <text evidence="1">Belongs to the LysR transcriptional regulatory family.</text>
</comment>
<dbReference type="Proteomes" id="UP001055111">
    <property type="component" value="Unassembled WGS sequence"/>
</dbReference>
<dbReference type="InterPro" id="IPR036388">
    <property type="entry name" value="WH-like_DNA-bd_sf"/>
</dbReference>
<proteinExistence type="inferred from homology"/>
<dbReference type="PANTHER" id="PTHR30537">
    <property type="entry name" value="HTH-TYPE TRANSCRIPTIONAL REGULATOR"/>
    <property type="match status" value="1"/>
</dbReference>
<dbReference type="EMBL" id="BPUS01000006">
    <property type="protein sequence ID" value="GJH26522.1"/>
    <property type="molecule type" value="Genomic_DNA"/>
</dbReference>
<dbReference type="SUPFAM" id="SSF53850">
    <property type="entry name" value="Periplasmic binding protein-like II"/>
    <property type="match status" value="1"/>
</dbReference>
<reference evidence="6" key="1">
    <citation type="submission" date="2022-09" db="EMBL/GenBank/DDBJ databases">
        <title>Isolation and characterization of 3-chlorobenzoate degrading bacteria from soils in Shizuoka.</title>
        <authorList>
            <person name="Ifat A."/>
            <person name="Ogawa N."/>
            <person name="Kimbara K."/>
            <person name="Moriuchi R."/>
            <person name="Dohra H."/>
            <person name="Shintani M."/>
        </authorList>
    </citation>
    <scope>NUCLEOTIDE SEQUENCE</scope>
    <source>
        <strain evidence="6">19CS4-2</strain>
    </source>
</reference>
<dbReference type="InterPro" id="IPR058163">
    <property type="entry name" value="LysR-type_TF_proteobact-type"/>
</dbReference>
<gene>
    <name evidence="6" type="ORF">CBA19CS42_18420</name>
</gene>
<name>A0AA37IBA1_9BURK</name>
<evidence type="ECO:0000256" key="1">
    <source>
        <dbReference type="ARBA" id="ARBA00009437"/>
    </source>
</evidence>
<dbReference type="PROSITE" id="PS50931">
    <property type="entry name" value="HTH_LYSR"/>
    <property type="match status" value="1"/>
</dbReference>
<sequence>MFLPDVRTFLAVASAGSLSAAARQLDVVPMQVSRRIAALEEDLGVRLFHRTTRSLTLTAEGEAFVPFASAMVDAESGARAELSPSPGKASGVLRLTAPSGFGQSVVLPMLASLLEANPELRIDLDLSDRQVDIVGQGLDVALRIAPLEDSEPVAKKIAPNPRLVCAAPAYLKKHGRPSTVADLDNHACIRLSAVRRWPLVVDGALIRKRVDACFTTTSVEAARTAAVQGLGLAQLTYWDVFRQLTDNSLVQIHLEDAAMEDLSVWAVMPSRRYVPNRVSVFLGALQSQIAELGEGHRR</sequence>
<keyword evidence="2" id="KW-0805">Transcription regulation</keyword>
<evidence type="ECO:0000313" key="7">
    <source>
        <dbReference type="Proteomes" id="UP001055111"/>
    </source>
</evidence>
<dbReference type="Gene3D" id="3.40.190.290">
    <property type="match status" value="1"/>
</dbReference>
<dbReference type="PANTHER" id="PTHR30537:SF5">
    <property type="entry name" value="HTH-TYPE TRANSCRIPTIONAL ACTIVATOR TTDR-RELATED"/>
    <property type="match status" value="1"/>
</dbReference>
<feature type="domain" description="HTH lysR-type" evidence="5">
    <location>
        <begin position="1"/>
        <end position="58"/>
    </location>
</feature>
<dbReference type="Pfam" id="PF03466">
    <property type="entry name" value="LysR_substrate"/>
    <property type="match status" value="1"/>
</dbReference>
<dbReference type="InterPro" id="IPR036390">
    <property type="entry name" value="WH_DNA-bd_sf"/>
</dbReference>
<evidence type="ECO:0000256" key="3">
    <source>
        <dbReference type="ARBA" id="ARBA00023125"/>
    </source>
</evidence>
<dbReference type="SUPFAM" id="SSF46785">
    <property type="entry name" value="Winged helix' DNA-binding domain"/>
    <property type="match status" value="1"/>
</dbReference>
<keyword evidence="4" id="KW-0804">Transcription</keyword>
<dbReference type="RefSeq" id="WP_238213118.1">
    <property type="nucleotide sequence ID" value="NZ_BPUS01000006.1"/>
</dbReference>
<organism evidence="6 7">
    <name type="scientific">Caballeronia novacaledonica</name>
    <dbReference type="NCBI Taxonomy" id="1544861"/>
    <lineage>
        <taxon>Bacteria</taxon>
        <taxon>Pseudomonadati</taxon>
        <taxon>Pseudomonadota</taxon>
        <taxon>Betaproteobacteria</taxon>
        <taxon>Burkholderiales</taxon>
        <taxon>Burkholderiaceae</taxon>
        <taxon>Caballeronia</taxon>
    </lineage>
</organism>
<protein>
    <submittedName>
        <fullName evidence="6">LysR family transcriptional regulator</fullName>
    </submittedName>
</protein>
<comment type="caution">
    <text evidence="6">The sequence shown here is derived from an EMBL/GenBank/DDBJ whole genome shotgun (WGS) entry which is preliminary data.</text>
</comment>
<evidence type="ECO:0000313" key="6">
    <source>
        <dbReference type="EMBL" id="GJH26522.1"/>
    </source>
</evidence>
<evidence type="ECO:0000259" key="5">
    <source>
        <dbReference type="PROSITE" id="PS50931"/>
    </source>
</evidence>
<dbReference type="Gene3D" id="1.10.10.10">
    <property type="entry name" value="Winged helix-like DNA-binding domain superfamily/Winged helix DNA-binding domain"/>
    <property type="match status" value="1"/>
</dbReference>
<evidence type="ECO:0000256" key="4">
    <source>
        <dbReference type="ARBA" id="ARBA00023163"/>
    </source>
</evidence>